<organism evidence="1">
    <name type="scientific">uncultured Chloroflexia bacterium</name>
    <dbReference type="NCBI Taxonomy" id="1672391"/>
    <lineage>
        <taxon>Bacteria</taxon>
        <taxon>Bacillati</taxon>
        <taxon>Chloroflexota</taxon>
        <taxon>Chloroflexia</taxon>
        <taxon>environmental samples</taxon>
    </lineage>
</organism>
<protein>
    <submittedName>
        <fullName evidence="1">Uncharacterized protein</fullName>
    </submittedName>
</protein>
<evidence type="ECO:0000313" key="1">
    <source>
        <dbReference type="EMBL" id="CAA9318841.1"/>
    </source>
</evidence>
<gene>
    <name evidence="1" type="ORF">AVDCRST_MAG93-5642</name>
</gene>
<accession>A0A6J4L1F3</accession>
<proteinExistence type="predicted"/>
<dbReference type="EMBL" id="CADCTR010001905">
    <property type="protein sequence ID" value="CAA9318841.1"/>
    <property type="molecule type" value="Genomic_DNA"/>
</dbReference>
<name>A0A6J4L1F3_9CHLR</name>
<reference evidence="1" key="1">
    <citation type="submission" date="2020-02" db="EMBL/GenBank/DDBJ databases">
        <authorList>
            <person name="Meier V. D."/>
        </authorList>
    </citation>
    <scope>NUCLEOTIDE SEQUENCE</scope>
    <source>
        <strain evidence="1">AVDCRST_MAG93</strain>
    </source>
</reference>
<dbReference type="AlphaFoldDB" id="A0A6J4L1F3"/>
<sequence length="82" mass="9174">MAITHYQQRTSFHATPPTKDPIVAAERTAEHAAALATLPFPEQLVAQHTAWRRCCYPETRSKADLERFAGLAARLEREGASR</sequence>